<protein>
    <recommendedName>
        <fullName evidence="6">Mediator of RNA polymerase II transcription subunit 17</fullName>
    </recommendedName>
    <alternativeName>
        <fullName evidence="6">Mediator complex subunit 17</fullName>
    </alternativeName>
</protein>
<dbReference type="InterPro" id="IPR019313">
    <property type="entry name" value="Mediator_Med17"/>
</dbReference>
<feature type="compositionally biased region" description="Basic and acidic residues" evidence="7">
    <location>
        <begin position="58"/>
        <end position="76"/>
    </location>
</feature>
<proteinExistence type="inferred from homology"/>
<organism evidence="8 9">
    <name type="scientific">Mytilus galloprovincialis</name>
    <name type="common">Mediterranean mussel</name>
    <dbReference type="NCBI Taxonomy" id="29158"/>
    <lineage>
        <taxon>Eukaryota</taxon>
        <taxon>Metazoa</taxon>
        <taxon>Spiralia</taxon>
        <taxon>Lophotrochozoa</taxon>
        <taxon>Mollusca</taxon>
        <taxon>Bivalvia</taxon>
        <taxon>Autobranchia</taxon>
        <taxon>Pteriomorphia</taxon>
        <taxon>Mytilida</taxon>
        <taxon>Mytiloidea</taxon>
        <taxon>Mytilidae</taxon>
        <taxon>Mytilinae</taxon>
        <taxon>Mytilus</taxon>
    </lineage>
</organism>
<evidence type="ECO:0000256" key="6">
    <source>
        <dbReference type="RuleBase" id="RU364140"/>
    </source>
</evidence>
<keyword evidence="9" id="KW-1185">Reference proteome</keyword>
<feature type="region of interest" description="Disordered" evidence="7">
    <location>
        <begin position="58"/>
        <end position="79"/>
    </location>
</feature>
<dbReference type="Proteomes" id="UP000596742">
    <property type="component" value="Unassembled WGS sequence"/>
</dbReference>
<comment type="caution">
    <text evidence="8">The sequence shown here is derived from an EMBL/GenBank/DDBJ whole genome shotgun (WGS) entry which is preliminary data.</text>
</comment>
<dbReference type="PANTHER" id="PTHR13114:SF7">
    <property type="entry name" value="MEDIATOR OF RNA POLYMERASE II TRANSCRIPTION SUBUNIT 17"/>
    <property type="match status" value="1"/>
</dbReference>
<keyword evidence="5 6" id="KW-0539">Nucleus</keyword>
<evidence type="ECO:0000313" key="8">
    <source>
        <dbReference type="EMBL" id="VDI06490.1"/>
    </source>
</evidence>
<comment type="subunit">
    <text evidence="6">Component of the Mediator complex.</text>
</comment>
<keyword evidence="6" id="KW-0010">Activator</keyword>
<dbReference type="AlphaFoldDB" id="A0A8B6CLR5"/>
<gene>
    <name evidence="6" type="primary">MED17</name>
    <name evidence="8" type="ORF">MGAL_10B058655</name>
</gene>
<sequence length="632" mass="70897">MTTPVPVCVEAVLESQIQEVRVEGDGQDIQEVYAPQLSMSENLAKLANKIDFYKDECEEKGKPTSEGEKESEEEKATTFQPSLWPWDSVRNKLKASLTEMSVLLDVLNIAKRKNYMVLDQVSQPAPDPKTALQLASKKQALTTSANILMNSAERLKKSQAEGTSKHNDFHIELLKLRQNWRLKKVGNTILGDLSYKTAGSRFWQGGTFEVLKTTTSTSTEPEGSVTKGGLEVVIPNDLRGVAYIQVEVKSVPEKMDLTSAIMRLPSELGTVHTGTYWQQKLQAAQNVLFCKEIFSQLAREAVQTNSSVPHLVVGNQIITNVFPGIQLSIILCHSTGKEKNKRPPPAPPKLDHNHVLEHSLHQLLRELHYKNIHYPPPHPVTAMIGVSKKRRMAGPLAMCRQDLLEMADNESLLEQVIKQTKHHVLRQKTMGVLDRYAITLSDPQLANHWNCVNSSLESSCRVLITSQGYDLRIWHSFMVHIYVDKIKVITREGRVLILSYEEKELEDFILWQISQHQISVSQNLCRLMGWHMLNTTGALGVSDLESSATASALVMASPNHNKALAIKSGPSTGTKVFIQSCPKENQSRIVTKDEKWSFVGCEFQEVDMNKFEGRNFPSKLETLMAVLTRTAT</sequence>
<comment type="similarity">
    <text evidence="2 6">Belongs to the Mediator complex subunit 17 family.</text>
</comment>
<dbReference type="OrthoDB" id="10058398at2759"/>
<reference evidence="8" key="1">
    <citation type="submission" date="2018-11" db="EMBL/GenBank/DDBJ databases">
        <authorList>
            <person name="Alioto T."/>
            <person name="Alioto T."/>
        </authorList>
    </citation>
    <scope>NUCLEOTIDE SEQUENCE</scope>
</reference>
<dbReference type="Pfam" id="PF10156">
    <property type="entry name" value="Med17"/>
    <property type="match status" value="1"/>
</dbReference>
<evidence type="ECO:0000256" key="1">
    <source>
        <dbReference type="ARBA" id="ARBA00004123"/>
    </source>
</evidence>
<comment type="function">
    <text evidence="6">Component of the Mediator complex, a coactivator involved in the regulated transcription of nearly all RNA polymerase II-dependent genes. Mediator functions as a bridge to convey information from gene-specific regulatory proteins to the basal RNA polymerase II transcription machinery. Mediator is recruited to promoters by direct interactions with regulatory proteins and serves as a scaffold for the assembly of a functional preinitiation complex with RNA polymerase II and the general transcription factors.</text>
</comment>
<evidence type="ECO:0000256" key="2">
    <source>
        <dbReference type="ARBA" id="ARBA00005635"/>
    </source>
</evidence>
<evidence type="ECO:0000256" key="5">
    <source>
        <dbReference type="ARBA" id="ARBA00023242"/>
    </source>
</evidence>
<evidence type="ECO:0000256" key="3">
    <source>
        <dbReference type="ARBA" id="ARBA00023015"/>
    </source>
</evidence>
<keyword evidence="3 6" id="KW-0805">Transcription regulation</keyword>
<keyword evidence="4 6" id="KW-0804">Transcription</keyword>
<comment type="subcellular location">
    <subcellularLocation>
        <location evidence="1 6">Nucleus</location>
    </subcellularLocation>
</comment>
<dbReference type="GO" id="GO:0016592">
    <property type="term" value="C:mediator complex"/>
    <property type="evidence" value="ECO:0007669"/>
    <property type="project" value="InterPro"/>
</dbReference>
<accession>A0A8B6CLR5</accession>
<evidence type="ECO:0000256" key="4">
    <source>
        <dbReference type="ARBA" id="ARBA00023163"/>
    </source>
</evidence>
<dbReference type="EMBL" id="UYJE01001941">
    <property type="protein sequence ID" value="VDI06490.1"/>
    <property type="molecule type" value="Genomic_DNA"/>
</dbReference>
<dbReference type="GO" id="GO:0070847">
    <property type="term" value="C:core mediator complex"/>
    <property type="evidence" value="ECO:0007669"/>
    <property type="project" value="TreeGrafter"/>
</dbReference>
<name>A0A8B6CLR5_MYTGA</name>
<evidence type="ECO:0000313" key="9">
    <source>
        <dbReference type="Proteomes" id="UP000596742"/>
    </source>
</evidence>
<dbReference type="PANTHER" id="PTHR13114">
    <property type="entry name" value="MEDIATOR OF RNA POLYMERASE II TRANSCRIPTION SUBUNIT 17"/>
    <property type="match status" value="1"/>
</dbReference>
<dbReference type="GO" id="GO:0003712">
    <property type="term" value="F:transcription coregulator activity"/>
    <property type="evidence" value="ECO:0007669"/>
    <property type="project" value="InterPro"/>
</dbReference>
<dbReference type="GO" id="GO:0006357">
    <property type="term" value="P:regulation of transcription by RNA polymerase II"/>
    <property type="evidence" value="ECO:0007669"/>
    <property type="project" value="InterPro"/>
</dbReference>
<evidence type="ECO:0000256" key="7">
    <source>
        <dbReference type="SAM" id="MobiDB-lite"/>
    </source>
</evidence>